<evidence type="ECO:0000256" key="3">
    <source>
        <dbReference type="ARBA" id="ARBA00022723"/>
    </source>
</evidence>
<sequence>MSEASKIVIATHNEDKVKEIISILGSDDRFEFISGVGDIDWDEPEEVGTTLEENATIKAKTASKSTGMVAIADDTGLEVDALDGLPGVHSSRYAGDDATYEDNYRKLLGVMVEIPLIERSARFRTVVSCVSGNDNLFVVEGVLNGYITDEPLGEHGFGYDPVFLIPHLQRTLAQLKPDEKNAISHRYLAFRKALKKLVSLYKEGLL</sequence>
<dbReference type="Pfam" id="PF01725">
    <property type="entry name" value="Ham1p_like"/>
    <property type="match status" value="1"/>
</dbReference>
<feature type="binding site" evidence="10">
    <location>
        <position position="180"/>
    </location>
    <ligand>
        <name>substrate</name>
    </ligand>
</feature>
<comment type="catalytic activity">
    <reaction evidence="10">
        <text>ITP + H2O = IMP + diphosphate + H(+)</text>
        <dbReference type="Rhea" id="RHEA:29399"/>
        <dbReference type="ChEBI" id="CHEBI:15377"/>
        <dbReference type="ChEBI" id="CHEBI:15378"/>
        <dbReference type="ChEBI" id="CHEBI:33019"/>
        <dbReference type="ChEBI" id="CHEBI:58053"/>
        <dbReference type="ChEBI" id="CHEBI:61402"/>
        <dbReference type="EC" id="3.6.1.66"/>
    </reaction>
</comment>
<evidence type="ECO:0000313" key="12">
    <source>
        <dbReference type="EMBL" id="OQX90661.1"/>
    </source>
</evidence>
<feature type="binding site" evidence="10">
    <location>
        <position position="45"/>
    </location>
    <ligand>
        <name>Mg(2+)</name>
        <dbReference type="ChEBI" id="CHEBI:18420"/>
    </ligand>
</feature>
<feature type="active site" description="Proton acceptor" evidence="10">
    <location>
        <position position="74"/>
    </location>
</feature>
<keyword evidence="5 10" id="KW-0378">Hydrolase</keyword>
<comment type="subunit">
    <text evidence="2 10">Homodimer.</text>
</comment>
<dbReference type="GO" id="GO:0017111">
    <property type="term" value="F:ribonucleoside triphosphate phosphatase activity"/>
    <property type="evidence" value="ECO:0007669"/>
    <property type="project" value="InterPro"/>
</dbReference>
<comment type="caution">
    <text evidence="12">The sequence shown here is derived from an EMBL/GenBank/DDBJ whole genome shotgun (WGS) entry which is preliminary data.</text>
</comment>
<evidence type="ECO:0000256" key="6">
    <source>
        <dbReference type="ARBA" id="ARBA00022842"/>
    </source>
</evidence>
<keyword evidence="7 10" id="KW-0546">Nucleotide metabolism</keyword>
<name>A0A1W9S1C4_9BACT</name>
<dbReference type="GO" id="GO:0009146">
    <property type="term" value="P:purine nucleoside triphosphate catabolic process"/>
    <property type="evidence" value="ECO:0007669"/>
    <property type="project" value="UniProtKB-UniRule"/>
</dbReference>
<evidence type="ECO:0000256" key="8">
    <source>
        <dbReference type="ARBA" id="ARBA00051875"/>
    </source>
</evidence>
<dbReference type="InterPro" id="IPR020922">
    <property type="entry name" value="dITP/XTP_pyrophosphatase"/>
</dbReference>
<dbReference type="PANTHER" id="PTHR11067">
    <property type="entry name" value="INOSINE TRIPHOSPHATE PYROPHOSPHATASE/HAM1 PROTEIN"/>
    <property type="match status" value="1"/>
</dbReference>
<evidence type="ECO:0000256" key="9">
    <source>
        <dbReference type="ARBA" id="ARBA00052017"/>
    </source>
</evidence>
<proteinExistence type="inferred from homology"/>
<reference evidence="13" key="1">
    <citation type="submission" date="2017-03" db="EMBL/GenBank/DDBJ databases">
        <title>Novel pathways for hydrocarbon cycling and metabolic interdependencies in hydrothermal sediment communities.</title>
        <authorList>
            <person name="Dombrowski N."/>
            <person name="Seitz K."/>
            <person name="Teske A."/>
            <person name="Baker B."/>
        </authorList>
    </citation>
    <scope>NUCLEOTIDE SEQUENCE [LARGE SCALE GENOMIC DNA]</scope>
</reference>
<dbReference type="HAMAP" id="MF_01405">
    <property type="entry name" value="Non_canon_purine_NTPase"/>
    <property type="match status" value="1"/>
</dbReference>
<dbReference type="AlphaFoldDB" id="A0A1W9S1C4"/>
<protein>
    <recommendedName>
        <fullName evidence="10">dITP/XTP pyrophosphatase</fullName>
        <ecNumber evidence="10">3.6.1.66</ecNumber>
    </recommendedName>
    <alternativeName>
        <fullName evidence="10">Non-canonical purine NTP pyrophosphatase</fullName>
    </alternativeName>
    <alternativeName>
        <fullName evidence="10">Non-standard purine NTP pyrophosphatase</fullName>
    </alternativeName>
    <alternativeName>
        <fullName evidence="10">Nucleoside-triphosphate diphosphatase</fullName>
    </alternativeName>
    <alternativeName>
        <fullName evidence="10">Nucleoside-triphosphate pyrophosphatase</fullName>
        <shortName evidence="10">NTPase</shortName>
    </alternativeName>
</protein>
<dbReference type="EMBL" id="NATQ01000036">
    <property type="protein sequence ID" value="OQX90661.1"/>
    <property type="molecule type" value="Genomic_DNA"/>
</dbReference>
<evidence type="ECO:0000256" key="7">
    <source>
        <dbReference type="ARBA" id="ARBA00023080"/>
    </source>
</evidence>
<dbReference type="GO" id="GO:0036220">
    <property type="term" value="F:ITP diphosphatase activity"/>
    <property type="evidence" value="ECO:0007669"/>
    <property type="project" value="UniProtKB-UniRule"/>
</dbReference>
<dbReference type="InterPro" id="IPR002637">
    <property type="entry name" value="RdgB/HAM1"/>
</dbReference>
<keyword evidence="6 10" id="KW-0460">Magnesium</keyword>
<dbReference type="GO" id="GO:0036222">
    <property type="term" value="F:XTP diphosphatase activity"/>
    <property type="evidence" value="ECO:0007669"/>
    <property type="project" value="UniProtKB-UniRule"/>
</dbReference>
<evidence type="ECO:0000256" key="1">
    <source>
        <dbReference type="ARBA" id="ARBA00008023"/>
    </source>
</evidence>
<keyword evidence="3 10" id="KW-0479">Metal-binding</keyword>
<dbReference type="FunFam" id="3.90.950.10:FF:000001">
    <property type="entry name" value="dITP/XTP pyrophosphatase"/>
    <property type="match status" value="1"/>
</dbReference>
<keyword evidence="4 10" id="KW-0547">Nucleotide-binding</keyword>
<evidence type="ECO:0000313" key="13">
    <source>
        <dbReference type="Proteomes" id="UP000192611"/>
    </source>
</evidence>
<evidence type="ECO:0000256" key="5">
    <source>
        <dbReference type="ARBA" id="ARBA00022801"/>
    </source>
</evidence>
<feature type="binding site" evidence="10">
    <location>
        <position position="74"/>
    </location>
    <ligand>
        <name>Mg(2+)</name>
        <dbReference type="ChEBI" id="CHEBI:18420"/>
    </ligand>
</feature>
<comment type="catalytic activity">
    <reaction evidence="9 10">
        <text>XTP + H2O = XMP + diphosphate + H(+)</text>
        <dbReference type="Rhea" id="RHEA:28610"/>
        <dbReference type="ChEBI" id="CHEBI:15377"/>
        <dbReference type="ChEBI" id="CHEBI:15378"/>
        <dbReference type="ChEBI" id="CHEBI:33019"/>
        <dbReference type="ChEBI" id="CHEBI:57464"/>
        <dbReference type="ChEBI" id="CHEBI:61314"/>
        <dbReference type="EC" id="3.6.1.66"/>
    </reaction>
</comment>
<dbReference type="InterPro" id="IPR029001">
    <property type="entry name" value="ITPase-like_fam"/>
</dbReference>
<gene>
    <name evidence="12" type="ORF">B6D57_02410</name>
</gene>
<dbReference type="NCBIfam" id="TIGR00042">
    <property type="entry name" value="RdgB/HAM1 family non-canonical purine NTP pyrophosphatase"/>
    <property type="match status" value="1"/>
</dbReference>
<comment type="similarity">
    <text evidence="1 10 11">Belongs to the HAM1 NTPase family.</text>
</comment>
<dbReference type="SUPFAM" id="SSF52972">
    <property type="entry name" value="ITPase-like"/>
    <property type="match status" value="1"/>
</dbReference>
<dbReference type="PANTHER" id="PTHR11067:SF9">
    <property type="entry name" value="INOSINE TRIPHOSPHATE PYROPHOSPHATASE"/>
    <property type="match status" value="1"/>
</dbReference>
<dbReference type="GO" id="GO:0009117">
    <property type="term" value="P:nucleotide metabolic process"/>
    <property type="evidence" value="ECO:0007669"/>
    <property type="project" value="UniProtKB-KW"/>
</dbReference>
<evidence type="ECO:0000256" key="10">
    <source>
        <dbReference type="HAMAP-Rule" id="MF_01405"/>
    </source>
</evidence>
<organism evidence="12 13">
    <name type="scientific">Candidatus Coatesbacteria bacterium 4484_99</name>
    <dbReference type="NCBI Taxonomy" id="1970774"/>
    <lineage>
        <taxon>Bacteria</taxon>
        <taxon>Candidatus Coatesiibacteriota</taxon>
    </lineage>
</organism>
<dbReference type="Proteomes" id="UP000192611">
    <property type="component" value="Unassembled WGS sequence"/>
</dbReference>
<evidence type="ECO:0000256" key="4">
    <source>
        <dbReference type="ARBA" id="ARBA00022741"/>
    </source>
</evidence>
<accession>A0A1W9S1C4</accession>
<feature type="binding site" evidence="10">
    <location>
        <begin position="185"/>
        <end position="186"/>
    </location>
    <ligand>
        <name>substrate</name>
    </ligand>
</feature>
<dbReference type="GO" id="GO:0035870">
    <property type="term" value="F:dITP diphosphatase activity"/>
    <property type="evidence" value="ECO:0007669"/>
    <property type="project" value="UniProtKB-UniRule"/>
</dbReference>
<feature type="binding site" evidence="10">
    <location>
        <begin position="157"/>
        <end position="160"/>
    </location>
    <ligand>
        <name>substrate</name>
    </ligand>
</feature>
<evidence type="ECO:0000256" key="2">
    <source>
        <dbReference type="ARBA" id="ARBA00011738"/>
    </source>
</evidence>
<comment type="function">
    <text evidence="10">Pyrophosphatase that catalyzes the hydrolysis of nucleoside triphosphates to their monophosphate derivatives, with a high preference for the non-canonical purine nucleotides XTP (xanthosine triphosphate), dITP (deoxyinosine triphosphate) and ITP. Seems to function as a house-cleaning enzyme that removes non-canonical purine nucleotides from the nucleotide pool, thus preventing their incorporation into DNA/RNA and avoiding chromosomal lesions.</text>
</comment>
<evidence type="ECO:0000256" key="11">
    <source>
        <dbReference type="RuleBase" id="RU003781"/>
    </source>
</evidence>
<feature type="binding site" evidence="10">
    <location>
        <begin position="11"/>
        <end position="16"/>
    </location>
    <ligand>
        <name>substrate</name>
    </ligand>
</feature>
<dbReference type="GO" id="GO:0000166">
    <property type="term" value="F:nucleotide binding"/>
    <property type="evidence" value="ECO:0007669"/>
    <property type="project" value="UniProtKB-KW"/>
</dbReference>
<dbReference type="Gene3D" id="3.90.950.10">
    <property type="match status" value="1"/>
</dbReference>
<feature type="binding site" evidence="10">
    <location>
        <position position="75"/>
    </location>
    <ligand>
        <name>substrate</name>
    </ligand>
</feature>
<dbReference type="GO" id="GO:0046872">
    <property type="term" value="F:metal ion binding"/>
    <property type="evidence" value="ECO:0007669"/>
    <property type="project" value="UniProtKB-KW"/>
</dbReference>
<comment type="catalytic activity">
    <reaction evidence="8 10">
        <text>dITP + H2O = dIMP + diphosphate + H(+)</text>
        <dbReference type="Rhea" id="RHEA:28342"/>
        <dbReference type="ChEBI" id="CHEBI:15377"/>
        <dbReference type="ChEBI" id="CHEBI:15378"/>
        <dbReference type="ChEBI" id="CHEBI:33019"/>
        <dbReference type="ChEBI" id="CHEBI:61194"/>
        <dbReference type="ChEBI" id="CHEBI:61382"/>
        <dbReference type="EC" id="3.6.1.66"/>
    </reaction>
</comment>
<comment type="cofactor">
    <cofactor evidence="10">
        <name>Mg(2+)</name>
        <dbReference type="ChEBI" id="CHEBI:18420"/>
    </cofactor>
    <text evidence="10">Binds 1 Mg(2+) ion per subunit.</text>
</comment>
<dbReference type="CDD" id="cd00515">
    <property type="entry name" value="HAM1"/>
    <property type="match status" value="1"/>
</dbReference>
<dbReference type="GO" id="GO:0005829">
    <property type="term" value="C:cytosol"/>
    <property type="evidence" value="ECO:0007669"/>
    <property type="project" value="TreeGrafter"/>
</dbReference>
<dbReference type="EC" id="3.6.1.66" evidence="10"/>